<dbReference type="EMBL" id="GHES01028476">
    <property type="protein sequence ID" value="MPA59035.1"/>
    <property type="molecule type" value="Transcribed_RNA"/>
</dbReference>
<accession>A0A5B7ASN7</accession>
<dbReference type="AlphaFoldDB" id="A0A5B7ASN7"/>
<name>A0A5B7ASN7_DAVIN</name>
<gene>
    <name evidence="2" type="ORF">Din_028476</name>
</gene>
<dbReference type="Pfam" id="PF07911">
    <property type="entry name" value="DUF1677"/>
    <property type="match status" value="1"/>
</dbReference>
<proteinExistence type="predicted"/>
<dbReference type="PANTHER" id="PTHR33108:SF32">
    <property type="entry name" value="DUF1677 FAMILY PROTEIN (DUF1677)"/>
    <property type="match status" value="1"/>
</dbReference>
<reference evidence="2" key="1">
    <citation type="submission" date="2019-08" db="EMBL/GenBank/DDBJ databases">
        <title>Reference gene set and small RNA set construction with multiple tissues from Davidia involucrata Baill.</title>
        <authorList>
            <person name="Yang H."/>
            <person name="Zhou C."/>
            <person name="Li G."/>
            <person name="Wang J."/>
            <person name="Gao P."/>
            <person name="Wang M."/>
            <person name="Wang R."/>
            <person name="Zhao Y."/>
        </authorList>
    </citation>
    <scope>NUCLEOTIDE SEQUENCE</scope>
    <source>
        <tissue evidence="2">Mixed with DoveR01_LX</tissue>
    </source>
</reference>
<evidence type="ECO:0000313" key="2">
    <source>
        <dbReference type="EMBL" id="MPA59035.1"/>
    </source>
</evidence>
<dbReference type="InterPro" id="IPR012876">
    <property type="entry name" value="DUF1677_pln"/>
</dbReference>
<sequence>MSATVISDPMVMSATESQPVVTKLAAQIEVEFAKCDCCGLTEECTLAYIERIRERYQGKWICGLCAEAVKDEIVRCERLISTEEALTRHMNFCKKFKSAGPPSNPTVHLISAMRQILRRSLDTPRSLRSTPNSPRKKNGEINRAVLARSESCIPTLSLVDSSPYNCMKEGPDDLSLGKSPGRTIVTGPD</sequence>
<feature type="region of interest" description="Disordered" evidence="1">
    <location>
        <begin position="169"/>
        <end position="189"/>
    </location>
</feature>
<organism evidence="2">
    <name type="scientific">Davidia involucrata</name>
    <name type="common">Dove tree</name>
    <dbReference type="NCBI Taxonomy" id="16924"/>
    <lineage>
        <taxon>Eukaryota</taxon>
        <taxon>Viridiplantae</taxon>
        <taxon>Streptophyta</taxon>
        <taxon>Embryophyta</taxon>
        <taxon>Tracheophyta</taxon>
        <taxon>Spermatophyta</taxon>
        <taxon>Magnoliopsida</taxon>
        <taxon>eudicotyledons</taxon>
        <taxon>Gunneridae</taxon>
        <taxon>Pentapetalae</taxon>
        <taxon>asterids</taxon>
        <taxon>Cornales</taxon>
        <taxon>Nyssaceae</taxon>
        <taxon>Davidia</taxon>
    </lineage>
</organism>
<protein>
    <recommendedName>
        <fullName evidence="3">DUF1677 family protein</fullName>
    </recommendedName>
</protein>
<evidence type="ECO:0008006" key="3">
    <source>
        <dbReference type="Google" id="ProtNLM"/>
    </source>
</evidence>
<evidence type="ECO:0000256" key="1">
    <source>
        <dbReference type="SAM" id="MobiDB-lite"/>
    </source>
</evidence>
<dbReference type="PANTHER" id="PTHR33108">
    <property type="entry name" value="OS01G0745000 PROTEIN"/>
    <property type="match status" value="1"/>
</dbReference>